<dbReference type="Pfam" id="PF04471">
    <property type="entry name" value="Mrr_cat"/>
    <property type="match status" value="1"/>
</dbReference>
<keyword evidence="3" id="KW-1185">Reference proteome</keyword>
<evidence type="ECO:0000313" key="3">
    <source>
        <dbReference type="Proteomes" id="UP000634522"/>
    </source>
</evidence>
<dbReference type="EMBL" id="WTVS01000014">
    <property type="protein sequence ID" value="NMF97472.1"/>
    <property type="molecule type" value="Genomic_DNA"/>
</dbReference>
<accession>A0ABX1NDW9</accession>
<evidence type="ECO:0000313" key="2">
    <source>
        <dbReference type="EMBL" id="NMF97472.1"/>
    </source>
</evidence>
<dbReference type="InterPro" id="IPR007560">
    <property type="entry name" value="Restrct_endonuc_IV_Mrr"/>
</dbReference>
<proteinExistence type="predicted"/>
<comment type="caution">
    <text evidence="2">The sequence shown here is derived from an EMBL/GenBank/DDBJ whole genome shotgun (WGS) entry which is preliminary data.</text>
</comment>
<evidence type="ECO:0000259" key="1">
    <source>
        <dbReference type="Pfam" id="PF04471"/>
    </source>
</evidence>
<dbReference type="InterPro" id="IPR011856">
    <property type="entry name" value="tRNA_endonuc-like_dom_sf"/>
</dbReference>
<dbReference type="Proteomes" id="UP000634522">
    <property type="component" value="Unassembled WGS sequence"/>
</dbReference>
<protein>
    <recommendedName>
        <fullName evidence="1">Restriction endonuclease type IV Mrr domain-containing protein</fullName>
    </recommendedName>
</protein>
<sequence>MAGRADKGIIITTGTFTAEARREASRDGVPPIELIDGEKLVDMLEHLDAWSETCNHLRN</sequence>
<name>A0ABX1NDW9_9RHOO</name>
<dbReference type="Gene3D" id="3.40.1350.10">
    <property type="match status" value="1"/>
</dbReference>
<gene>
    <name evidence="2" type="ORF">GPA27_08735</name>
</gene>
<feature type="domain" description="Restriction endonuclease type IV Mrr" evidence="1">
    <location>
        <begin position="4"/>
        <end position="44"/>
    </location>
</feature>
<organism evidence="2 3">
    <name type="scientific">Aromatoleum toluolicum</name>
    <dbReference type="NCBI Taxonomy" id="90060"/>
    <lineage>
        <taxon>Bacteria</taxon>
        <taxon>Pseudomonadati</taxon>
        <taxon>Pseudomonadota</taxon>
        <taxon>Betaproteobacteria</taxon>
        <taxon>Rhodocyclales</taxon>
        <taxon>Rhodocyclaceae</taxon>
        <taxon>Aromatoleum</taxon>
    </lineage>
</organism>
<reference evidence="2 3" key="1">
    <citation type="submission" date="2019-12" db="EMBL/GenBank/DDBJ databases">
        <title>Comparative genomics gives insights into the taxonomy of the Azoarcus-Aromatoleum group and reveals separate origins of nif in the plant-associated Azoarcus and non-plant-associated Aromatoleum sub-groups.</title>
        <authorList>
            <person name="Lafos M."/>
            <person name="Maluk M."/>
            <person name="Batista M."/>
            <person name="Junghare M."/>
            <person name="Carmona M."/>
            <person name="Faoro H."/>
            <person name="Cruz L.M."/>
            <person name="Battistoni F."/>
            <person name="De Souza E."/>
            <person name="Pedrosa F."/>
            <person name="Chen W.-M."/>
            <person name="Poole P.S."/>
            <person name="Dixon R.A."/>
            <person name="James E.K."/>
        </authorList>
    </citation>
    <scope>NUCLEOTIDE SEQUENCE [LARGE SCALE GENOMIC DNA]</scope>
    <source>
        <strain evidence="2 3">T</strain>
    </source>
</reference>